<accession>A0ABU8L2M1</accession>
<dbReference type="EMBL" id="JAPYKS010000024">
    <property type="protein sequence ID" value="MEI9412205.1"/>
    <property type="molecule type" value="Genomic_DNA"/>
</dbReference>
<dbReference type="InterPro" id="IPR035906">
    <property type="entry name" value="MetI-like_sf"/>
</dbReference>
<evidence type="ECO:0000313" key="9">
    <source>
        <dbReference type="EMBL" id="MEI9412205.1"/>
    </source>
</evidence>
<protein>
    <submittedName>
        <fullName evidence="9">Carbohydrate ABC transporter permease</fullName>
    </submittedName>
</protein>
<keyword evidence="5 7" id="KW-1133">Transmembrane helix</keyword>
<dbReference type="SUPFAM" id="SSF161098">
    <property type="entry name" value="MetI-like"/>
    <property type="match status" value="1"/>
</dbReference>
<proteinExistence type="inferred from homology"/>
<dbReference type="RefSeq" id="WP_027146061.1">
    <property type="nucleotide sequence ID" value="NZ_JAPYKS010000024.1"/>
</dbReference>
<evidence type="ECO:0000256" key="1">
    <source>
        <dbReference type="ARBA" id="ARBA00004651"/>
    </source>
</evidence>
<dbReference type="Gene3D" id="1.10.3720.10">
    <property type="entry name" value="MetI-like"/>
    <property type="match status" value="1"/>
</dbReference>
<evidence type="ECO:0000256" key="6">
    <source>
        <dbReference type="ARBA" id="ARBA00023136"/>
    </source>
</evidence>
<feature type="domain" description="ABC transmembrane type-1" evidence="8">
    <location>
        <begin position="95"/>
        <end position="284"/>
    </location>
</feature>
<comment type="caution">
    <text evidence="9">The sequence shown here is derived from an EMBL/GenBank/DDBJ whole genome shotgun (WGS) entry which is preliminary data.</text>
</comment>
<evidence type="ECO:0000256" key="4">
    <source>
        <dbReference type="ARBA" id="ARBA00022692"/>
    </source>
</evidence>
<dbReference type="Pfam" id="PF00528">
    <property type="entry name" value="BPD_transp_1"/>
    <property type="match status" value="1"/>
</dbReference>
<dbReference type="PROSITE" id="PS50928">
    <property type="entry name" value="ABC_TM1"/>
    <property type="match status" value="1"/>
</dbReference>
<feature type="transmembrane region" description="Helical" evidence="7">
    <location>
        <begin position="263"/>
        <end position="284"/>
    </location>
</feature>
<sequence>MEPSRVQMITRDVLAVLVVAIFMFPIAWWALSSVKPYSAIFDRSGPVYTGFTPTPDNYRVTLLGVSRVDIGMEQGGEAAGVIKGGASSYDSRQSLLDSAIIAVGSTALTLLLATLAAYCLSRMQFSGQQSFLFWILSQRFMPPIAIVIPVVFMFRDLGLRDTYTGLILVHSLINLPLAVLLLKSFFDDVPREVDEAALIDGATRWQTFRRVVVPMVKGGIAATAVLCFIFSWTEFLLSLFLTTSIRTVPVKISTFVTSTATEWGYITALGTSAIIPSFIFILLVQRHLVRGLTLGSLKE</sequence>
<evidence type="ECO:0000256" key="2">
    <source>
        <dbReference type="ARBA" id="ARBA00022448"/>
    </source>
</evidence>
<organism evidence="9 10">
    <name type="scientific">Mesorhizobium salmacidum</name>
    <dbReference type="NCBI Taxonomy" id="3015171"/>
    <lineage>
        <taxon>Bacteria</taxon>
        <taxon>Pseudomonadati</taxon>
        <taxon>Pseudomonadota</taxon>
        <taxon>Alphaproteobacteria</taxon>
        <taxon>Hyphomicrobiales</taxon>
        <taxon>Phyllobacteriaceae</taxon>
        <taxon>Mesorhizobium</taxon>
    </lineage>
</organism>
<dbReference type="Proteomes" id="UP001387293">
    <property type="component" value="Unassembled WGS sequence"/>
</dbReference>
<feature type="transmembrane region" description="Helical" evidence="7">
    <location>
        <begin position="219"/>
        <end position="243"/>
    </location>
</feature>
<keyword evidence="3" id="KW-1003">Cell membrane</keyword>
<keyword evidence="2 7" id="KW-0813">Transport</keyword>
<feature type="transmembrane region" description="Helical" evidence="7">
    <location>
        <begin position="131"/>
        <end position="151"/>
    </location>
</feature>
<keyword evidence="10" id="KW-1185">Reference proteome</keyword>
<evidence type="ECO:0000256" key="7">
    <source>
        <dbReference type="RuleBase" id="RU363032"/>
    </source>
</evidence>
<evidence type="ECO:0000256" key="3">
    <source>
        <dbReference type="ARBA" id="ARBA00022475"/>
    </source>
</evidence>
<evidence type="ECO:0000313" key="10">
    <source>
        <dbReference type="Proteomes" id="UP001387293"/>
    </source>
</evidence>
<dbReference type="PANTHER" id="PTHR32243">
    <property type="entry name" value="MALTOSE TRANSPORT SYSTEM PERMEASE-RELATED"/>
    <property type="match status" value="1"/>
</dbReference>
<evidence type="ECO:0000256" key="5">
    <source>
        <dbReference type="ARBA" id="ARBA00022989"/>
    </source>
</evidence>
<dbReference type="CDD" id="cd06261">
    <property type="entry name" value="TM_PBP2"/>
    <property type="match status" value="1"/>
</dbReference>
<feature type="transmembrane region" description="Helical" evidence="7">
    <location>
        <begin position="99"/>
        <end position="119"/>
    </location>
</feature>
<dbReference type="InterPro" id="IPR000515">
    <property type="entry name" value="MetI-like"/>
</dbReference>
<evidence type="ECO:0000259" key="8">
    <source>
        <dbReference type="PROSITE" id="PS50928"/>
    </source>
</evidence>
<comment type="subcellular location">
    <subcellularLocation>
        <location evidence="1 7">Cell membrane</location>
        <topology evidence="1 7">Multi-pass membrane protein</topology>
    </subcellularLocation>
</comment>
<feature type="transmembrane region" description="Helical" evidence="7">
    <location>
        <begin position="163"/>
        <end position="182"/>
    </location>
</feature>
<feature type="transmembrane region" description="Helical" evidence="7">
    <location>
        <begin position="12"/>
        <end position="31"/>
    </location>
</feature>
<comment type="similarity">
    <text evidence="7">Belongs to the binding-protein-dependent transport system permease family.</text>
</comment>
<keyword evidence="6 7" id="KW-0472">Membrane</keyword>
<reference evidence="9 10" key="1">
    <citation type="submission" date="2022-12" db="EMBL/GenBank/DDBJ databases">
        <authorList>
            <person name="Muema E."/>
        </authorList>
    </citation>
    <scope>NUCLEOTIDE SEQUENCE [LARGE SCALE GENOMIC DNA]</scope>
    <source>
        <strain evidence="10">1326</strain>
    </source>
</reference>
<name>A0ABU8L2M1_9HYPH</name>
<keyword evidence="4 7" id="KW-0812">Transmembrane</keyword>
<dbReference type="InterPro" id="IPR050901">
    <property type="entry name" value="BP-dep_ABC_trans_perm"/>
</dbReference>
<gene>
    <name evidence="9" type="ORF">O7A60_26105</name>
</gene>
<dbReference type="PANTHER" id="PTHR32243:SF18">
    <property type="entry name" value="INNER MEMBRANE ABC TRANSPORTER PERMEASE PROTEIN YCJP"/>
    <property type="match status" value="1"/>
</dbReference>